<dbReference type="AlphaFoldDB" id="A0A0A9BA10"/>
<sequence>MLQMITLFPNDNEVALRFCFYMFLFCLVIFFNCIPFHK</sequence>
<feature type="transmembrane region" description="Helical" evidence="1">
    <location>
        <begin position="14"/>
        <end position="34"/>
    </location>
</feature>
<reference evidence="2" key="2">
    <citation type="journal article" date="2015" name="Data Brief">
        <title>Shoot transcriptome of the giant reed, Arundo donax.</title>
        <authorList>
            <person name="Barrero R.A."/>
            <person name="Guerrero F.D."/>
            <person name="Moolhuijzen P."/>
            <person name="Goolsby J.A."/>
            <person name="Tidwell J."/>
            <person name="Bellgard S.E."/>
            <person name="Bellgard M.I."/>
        </authorList>
    </citation>
    <scope>NUCLEOTIDE SEQUENCE</scope>
    <source>
        <tissue evidence="2">Shoot tissue taken approximately 20 cm above the soil surface</tissue>
    </source>
</reference>
<dbReference type="EMBL" id="GBRH01241788">
    <property type="protein sequence ID" value="JAD56107.1"/>
    <property type="molecule type" value="Transcribed_RNA"/>
</dbReference>
<keyword evidence="1" id="KW-0472">Membrane</keyword>
<keyword evidence="1" id="KW-1133">Transmembrane helix</keyword>
<reference evidence="2" key="1">
    <citation type="submission" date="2014-09" db="EMBL/GenBank/DDBJ databases">
        <authorList>
            <person name="Magalhaes I.L.F."/>
            <person name="Oliveira U."/>
            <person name="Santos F.R."/>
            <person name="Vidigal T.H.D.A."/>
            <person name="Brescovit A.D."/>
            <person name="Santos A.J."/>
        </authorList>
    </citation>
    <scope>NUCLEOTIDE SEQUENCE</scope>
    <source>
        <tissue evidence="2">Shoot tissue taken approximately 20 cm above the soil surface</tissue>
    </source>
</reference>
<organism evidence="2">
    <name type="scientific">Arundo donax</name>
    <name type="common">Giant reed</name>
    <name type="synonym">Donax arundinaceus</name>
    <dbReference type="NCBI Taxonomy" id="35708"/>
    <lineage>
        <taxon>Eukaryota</taxon>
        <taxon>Viridiplantae</taxon>
        <taxon>Streptophyta</taxon>
        <taxon>Embryophyta</taxon>
        <taxon>Tracheophyta</taxon>
        <taxon>Spermatophyta</taxon>
        <taxon>Magnoliopsida</taxon>
        <taxon>Liliopsida</taxon>
        <taxon>Poales</taxon>
        <taxon>Poaceae</taxon>
        <taxon>PACMAD clade</taxon>
        <taxon>Arundinoideae</taxon>
        <taxon>Arundineae</taxon>
        <taxon>Arundo</taxon>
    </lineage>
</organism>
<protein>
    <submittedName>
        <fullName evidence="2">Uncharacterized protein</fullName>
    </submittedName>
</protein>
<evidence type="ECO:0000256" key="1">
    <source>
        <dbReference type="SAM" id="Phobius"/>
    </source>
</evidence>
<evidence type="ECO:0000313" key="2">
    <source>
        <dbReference type="EMBL" id="JAD56107.1"/>
    </source>
</evidence>
<proteinExistence type="predicted"/>
<accession>A0A0A9BA10</accession>
<name>A0A0A9BA10_ARUDO</name>
<keyword evidence="1" id="KW-0812">Transmembrane</keyword>